<evidence type="ECO:0000256" key="4">
    <source>
        <dbReference type="ARBA" id="ARBA00023242"/>
    </source>
</evidence>
<evidence type="ECO:0000259" key="5">
    <source>
        <dbReference type="Pfam" id="PF05916"/>
    </source>
</evidence>
<dbReference type="Gene3D" id="1.20.58.2050">
    <property type="match status" value="1"/>
</dbReference>
<dbReference type="EMBL" id="JAMRDG010000002">
    <property type="protein sequence ID" value="KAJ3691676.1"/>
    <property type="molecule type" value="Genomic_DNA"/>
</dbReference>
<dbReference type="AlphaFoldDB" id="A0AAD5ZDQ9"/>
<keyword evidence="8" id="KW-1185">Reference proteome</keyword>
<keyword evidence="3" id="KW-0235">DNA replication</keyword>
<protein>
    <recommendedName>
        <fullName evidence="9">DNA replication complex GINS protein PSF3</fullName>
    </recommendedName>
</protein>
<keyword evidence="4" id="KW-0539">Nucleus</keyword>
<dbReference type="GO" id="GO:0000811">
    <property type="term" value="C:GINS complex"/>
    <property type="evidence" value="ECO:0007669"/>
    <property type="project" value="TreeGrafter"/>
</dbReference>
<dbReference type="Pfam" id="PF22466">
    <property type="entry name" value="PSF3_N"/>
    <property type="match status" value="1"/>
</dbReference>
<dbReference type="InterPro" id="IPR038437">
    <property type="entry name" value="GINS_Psf3_sf"/>
</dbReference>
<evidence type="ECO:0000259" key="6">
    <source>
        <dbReference type="Pfam" id="PF22466"/>
    </source>
</evidence>
<reference evidence="7 8" key="1">
    <citation type="journal article" date="2022" name="Cell">
        <title>Repeat-based holocentromeres influence genome architecture and karyotype evolution.</title>
        <authorList>
            <person name="Hofstatter P.G."/>
            <person name="Thangavel G."/>
            <person name="Lux T."/>
            <person name="Neumann P."/>
            <person name="Vondrak T."/>
            <person name="Novak P."/>
            <person name="Zhang M."/>
            <person name="Costa L."/>
            <person name="Castellani M."/>
            <person name="Scott A."/>
            <person name="Toegelov H."/>
            <person name="Fuchs J."/>
            <person name="Mata-Sucre Y."/>
            <person name="Dias Y."/>
            <person name="Vanzela A.L.L."/>
            <person name="Huettel B."/>
            <person name="Almeida C.C.S."/>
            <person name="Simkova H."/>
            <person name="Souza G."/>
            <person name="Pedrosa-Harand A."/>
            <person name="Macas J."/>
            <person name="Mayer K.F.X."/>
            <person name="Houben A."/>
            <person name="Marques A."/>
        </authorList>
    </citation>
    <scope>NUCLEOTIDE SEQUENCE [LARGE SCALE GENOMIC DNA]</scope>
    <source>
        <strain evidence="7">RhyTen1mFocal</strain>
    </source>
</reference>
<evidence type="ECO:0008006" key="9">
    <source>
        <dbReference type="Google" id="ProtNLM"/>
    </source>
</evidence>
<comment type="subcellular location">
    <subcellularLocation>
        <location evidence="1">Nucleus</location>
    </subcellularLocation>
</comment>
<evidence type="ECO:0000313" key="8">
    <source>
        <dbReference type="Proteomes" id="UP001210211"/>
    </source>
</evidence>
<feature type="domain" description="DNA replication complex GINS protein PSF3 N-terminal" evidence="6">
    <location>
        <begin position="101"/>
        <end position="153"/>
    </location>
</feature>
<dbReference type="PANTHER" id="PTHR22768:SF0">
    <property type="entry name" value="DNA REPLICATION COMPLEX GINS PROTEIN PSF3"/>
    <property type="match status" value="1"/>
</dbReference>
<proteinExistence type="inferred from homology"/>
<accession>A0AAD5ZDQ9</accession>
<dbReference type="InterPro" id="IPR021151">
    <property type="entry name" value="GINS_A"/>
</dbReference>
<dbReference type="CDD" id="cd21693">
    <property type="entry name" value="GINS_B_Psf3"/>
    <property type="match status" value="1"/>
</dbReference>
<dbReference type="GO" id="GO:1902975">
    <property type="term" value="P:mitotic DNA replication initiation"/>
    <property type="evidence" value="ECO:0007669"/>
    <property type="project" value="TreeGrafter"/>
</dbReference>
<evidence type="ECO:0000313" key="7">
    <source>
        <dbReference type="EMBL" id="KAJ3691676.1"/>
    </source>
</evidence>
<comment type="caution">
    <text evidence="7">The sequence shown here is derived from an EMBL/GenBank/DDBJ whole genome shotgun (WGS) entry which is preliminary data.</text>
</comment>
<feature type="domain" description="GINS subunit" evidence="5">
    <location>
        <begin position="168"/>
        <end position="261"/>
    </location>
</feature>
<evidence type="ECO:0000256" key="3">
    <source>
        <dbReference type="ARBA" id="ARBA00022705"/>
    </source>
</evidence>
<dbReference type="Pfam" id="PF05916">
    <property type="entry name" value="Sld5"/>
    <property type="match status" value="1"/>
</dbReference>
<organism evidence="7 8">
    <name type="scientific">Rhynchospora tenuis</name>
    <dbReference type="NCBI Taxonomy" id="198213"/>
    <lineage>
        <taxon>Eukaryota</taxon>
        <taxon>Viridiplantae</taxon>
        <taxon>Streptophyta</taxon>
        <taxon>Embryophyta</taxon>
        <taxon>Tracheophyta</taxon>
        <taxon>Spermatophyta</taxon>
        <taxon>Magnoliopsida</taxon>
        <taxon>Liliopsida</taxon>
        <taxon>Poales</taxon>
        <taxon>Cyperaceae</taxon>
        <taxon>Cyperoideae</taxon>
        <taxon>Rhynchosporeae</taxon>
        <taxon>Rhynchospora</taxon>
    </lineage>
</organism>
<gene>
    <name evidence="7" type="ORF">LUZ61_020840</name>
</gene>
<comment type="similarity">
    <text evidence="2">Belongs to the GINS3/PSF3 family.</text>
</comment>
<evidence type="ECO:0000256" key="2">
    <source>
        <dbReference type="ARBA" id="ARBA00006343"/>
    </source>
</evidence>
<dbReference type="InterPro" id="IPR036224">
    <property type="entry name" value="GINS_bundle-like_dom_sf"/>
</dbReference>
<dbReference type="InterPro" id="IPR010492">
    <property type="entry name" value="GINS_Psf3"/>
</dbReference>
<dbReference type="SUPFAM" id="SSF160059">
    <property type="entry name" value="PriA/YqbF domain"/>
    <property type="match status" value="1"/>
</dbReference>
<dbReference type="CDD" id="cd11713">
    <property type="entry name" value="GINS_A_psf3"/>
    <property type="match status" value="1"/>
</dbReference>
<dbReference type="PANTHER" id="PTHR22768">
    <property type="entry name" value="DNA REPLICATION COMPLEX GINS PROTEIN PSF3"/>
    <property type="match status" value="1"/>
</dbReference>
<dbReference type="InterPro" id="IPR055221">
    <property type="entry name" value="PSF3_N"/>
</dbReference>
<evidence type="ECO:0000256" key="1">
    <source>
        <dbReference type="ARBA" id="ARBA00004123"/>
    </source>
</evidence>
<dbReference type="SUPFAM" id="SSF158573">
    <property type="entry name" value="GINS helical bundle-like"/>
    <property type="match status" value="1"/>
</dbReference>
<name>A0AAD5ZDQ9_9POAL</name>
<sequence length="283" mass="31539">MNMQFLSLKRKEKTTLQKPHPLGLGLSCFILRSSSNFISIHGRIGQGREKGGKKAGTDFGTQALKRRGKRSFPSQITSLPSPNPYPPTGIGASTCTMPGYYDISDILMEDEAVSVVFHVGANGVGLLDPGTETNSVEKGAKIDLPFWLAHELCRRRAVSITIPSCFGQKMKKDVQADAACVDLGTRYPYFYEFGCKLFPLVGDKSIGPFLRHTFASRYKEMLSKSHTASLNAIPKFVLRLSKEEYQLFEAARSSMVEFKKWRVRDLGLMKATILGHKRKTDLH</sequence>
<dbReference type="Proteomes" id="UP001210211">
    <property type="component" value="Unassembled WGS sequence"/>
</dbReference>